<feature type="domain" description="MYND-type" evidence="6">
    <location>
        <begin position="143"/>
        <end position="180"/>
    </location>
</feature>
<dbReference type="InterPro" id="IPR011992">
    <property type="entry name" value="EF-hand-dom_pair"/>
</dbReference>
<feature type="compositionally biased region" description="Low complexity" evidence="5">
    <location>
        <begin position="1"/>
        <end position="11"/>
    </location>
</feature>
<reference evidence="7" key="1">
    <citation type="submission" date="2021-12" db="EMBL/GenBank/DDBJ databases">
        <title>Prjna785345.</title>
        <authorList>
            <person name="Rujirawat T."/>
            <person name="Krajaejun T."/>
        </authorList>
    </citation>
    <scope>NUCLEOTIDE SEQUENCE</scope>
    <source>
        <strain evidence="7">Pi057C3</strain>
    </source>
</reference>
<gene>
    <name evidence="7" type="ORF">P43SY_003381</name>
</gene>
<evidence type="ECO:0000256" key="1">
    <source>
        <dbReference type="ARBA" id="ARBA00022723"/>
    </source>
</evidence>
<dbReference type="SUPFAM" id="SSF144232">
    <property type="entry name" value="HIT/MYND zinc finger-like"/>
    <property type="match status" value="1"/>
</dbReference>
<dbReference type="AlphaFoldDB" id="A0AAD5LEV4"/>
<evidence type="ECO:0000259" key="6">
    <source>
        <dbReference type="PROSITE" id="PS50865"/>
    </source>
</evidence>
<keyword evidence="2 4" id="KW-0863">Zinc-finger</keyword>
<evidence type="ECO:0000256" key="3">
    <source>
        <dbReference type="ARBA" id="ARBA00022833"/>
    </source>
</evidence>
<feature type="region of interest" description="Disordered" evidence="5">
    <location>
        <begin position="1"/>
        <end position="24"/>
    </location>
</feature>
<dbReference type="PROSITE" id="PS50865">
    <property type="entry name" value="ZF_MYND_2"/>
    <property type="match status" value="1"/>
</dbReference>
<dbReference type="Proteomes" id="UP001209570">
    <property type="component" value="Unassembled WGS sequence"/>
</dbReference>
<dbReference type="GO" id="GO:0008270">
    <property type="term" value="F:zinc ion binding"/>
    <property type="evidence" value="ECO:0007669"/>
    <property type="project" value="UniProtKB-KW"/>
</dbReference>
<sequence length="184" mass="21194">MPAKKQPQQPKTVKPEEMEDELSENEVRSILIGKDGNLSREFEAVLTKLFISFLENPTDKSLTLDKLKEFSKICNDGKPFSDKEIQEIQTYFQCDDNKGLTLKGFKDMYHTQSSAEPMETWRDMKKLGYADELLERREAALRCRVCKAASNLVCSRCKVVRYCGAECQKKDWKDAHKKTCKPAL</sequence>
<dbReference type="SUPFAM" id="SSF47473">
    <property type="entry name" value="EF-hand"/>
    <property type="match status" value="1"/>
</dbReference>
<dbReference type="Gene3D" id="6.10.140.2220">
    <property type="match status" value="1"/>
</dbReference>
<organism evidence="7 8">
    <name type="scientific">Pythium insidiosum</name>
    <name type="common">Pythiosis disease agent</name>
    <dbReference type="NCBI Taxonomy" id="114742"/>
    <lineage>
        <taxon>Eukaryota</taxon>
        <taxon>Sar</taxon>
        <taxon>Stramenopiles</taxon>
        <taxon>Oomycota</taxon>
        <taxon>Peronosporomycetes</taxon>
        <taxon>Pythiales</taxon>
        <taxon>Pythiaceae</taxon>
        <taxon>Pythium</taxon>
    </lineage>
</organism>
<dbReference type="Gene3D" id="1.10.238.10">
    <property type="entry name" value="EF-hand"/>
    <property type="match status" value="1"/>
</dbReference>
<keyword evidence="1" id="KW-0479">Metal-binding</keyword>
<dbReference type="InterPro" id="IPR002893">
    <property type="entry name" value="Znf_MYND"/>
</dbReference>
<keyword evidence="8" id="KW-1185">Reference proteome</keyword>
<evidence type="ECO:0000256" key="4">
    <source>
        <dbReference type="PROSITE-ProRule" id="PRU00134"/>
    </source>
</evidence>
<name>A0AAD5LEV4_PYTIN</name>
<protein>
    <recommendedName>
        <fullName evidence="6">MYND-type domain-containing protein</fullName>
    </recommendedName>
</protein>
<proteinExistence type="predicted"/>
<evidence type="ECO:0000313" key="8">
    <source>
        <dbReference type="Proteomes" id="UP001209570"/>
    </source>
</evidence>
<evidence type="ECO:0000256" key="5">
    <source>
        <dbReference type="SAM" id="MobiDB-lite"/>
    </source>
</evidence>
<evidence type="ECO:0000313" key="7">
    <source>
        <dbReference type="EMBL" id="KAJ0398552.1"/>
    </source>
</evidence>
<keyword evidence="3" id="KW-0862">Zinc</keyword>
<accession>A0AAD5LEV4</accession>
<comment type="caution">
    <text evidence="7">The sequence shown here is derived from an EMBL/GenBank/DDBJ whole genome shotgun (WGS) entry which is preliminary data.</text>
</comment>
<dbReference type="Pfam" id="PF01753">
    <property type="entry name" value="zf-MYND"/>
    <property type="match status" value="1"/>
</dbReference>
<dbReference type="EMBL" id="JAKCXM010000212">
    <property type="protein sequence ID" value="KAJ0398552.1"/>
    <property type="molecule type" value="Genomic_DNA"/>
</dbReference>
<evidence type="ECO:0000256" key="2">
    <source>
        <dbReference type="ARBA" id="ARBA00022771"/>
    </source>
</evidence>
<dbReference type="PROSITE" id="PS01360">
    <property type="entry name" value="ZF_MYND_1"/>
    <property type="match status" value="1"/>
</dbReference>